<dbReference type="CDD" id="cd07043">
    <property type="entry name" value="STAS_anti-anti-sigma_factors"/>
    <property type="match status" value="1"/>
</dbReference>
<comment type="similarity">
    <text evidence="1 2">Belongs to the anti-sigma-factor antagonist family.</text>
</comment>
<evidence type="ECO:0000256" key="2">
    <source>
        <dbReference type="RuleBase" id="RU003749"/>
    </source>
</evidence>
<evidence type="ECO:0000259" key="3">
    <source>
        <dbReference type="PROSITE" id="PS50801"/>
    </source>
</evidence>
<dbReference type="InterPro" id="IPR036513">
    <property type="entry name" value="STAS_dom_sf"/>
</dbReference>
<dbReference type="EMBL" id="JAOZYB010000358">
    <property type="protein sequence ID" value="MEB3966385.1"/>
    <property type="molecule type" value="Genomic_DNA"/>
</dbReference>
<dbReference type="SUPFAM" id="SSF52091">
    <property type="entry name" value="SpoIIaa-like"/>
    <property type="match status" value="1"/>
</dbReference>
<dbReference type="PANTHER" id="PTHR33495:SF2">
    <property type="entry name" value="ANTI-SIGMA FACTOR ANTAGONIST TM_1081-RELATED"/>
    <property type="match status" value="1"/>
</dbReference>
<evidence type="ECO:0000313" key="4">
    <source>
        <dbReference type="EMBL" id="MEB3966385.1"/>
    </source>
</evidence>
<dbReference type="Proteomes" id="UP001352223">
    <property type="component" value="Unassembled WGS sequence"/>
</dbReference>
<evidence type="ECO:0000256" key="1">
    <source>
        <dbReference type="ARBA" id="ARBA00009013"/>
    </source>
</evidence>
<evidence type="ECO:0000313" key="5">
    <source>
        <dbReference type="Proteomes" id="UP001352223"/>
    </source>
</evidence>
<name>A0ABU6CNS3_9ACTN</name>
<dbReference type="InterPro" id="IPR058548">
    <property type="entry name" value="MlaB-like_STAS"/>
</dbReference>
<proteinExistence type="inferred from homology"/>
<reference evidence="4 5" key="1">
    <citation type="submission" date="2022-10" db="EMBL/GenBank/DDBJ databases">
        <authorList>
            <person name="Xie J."/>
            <person name="Shen N."/>
        </authorList>
    </citation>
    <scope>NUCLEOTIDE SEQUENCE [LARGE SCALE GENOMIC DNA]</scope>
    <source>
        <strain evidence="4 5">DSM 41681</strain>
    </source>
</reference>
<feature type="domain" description="STAS" evidence="3">
    <location>
        <begin position="17"/>
        <end position="130"/>
    </location>
</feature>
<keyword evidence="5" id="KW-1185">Reference proteome</keyword>
<dbReference type="Pfam" id="PF13466">
    <property type="entry name" value="STAS_2"/>
    <property type="match status" value="1"/>
</dbReference>
<comment type="caution">
    <text evidence="4">The sequence shown here is derived from an EMBL/GenBank/DDBJ whole genome shotgun (WGS) entry which is preliminary data.</text>
</comment>
<dbReference type="RefSeq" id="WP_324775612.1">
    <property type="nucleotide sequence ID" value="NZ_BAAATS010000042.1"/>
</dbReference>
<dbReference type="PANTHER" id="PTHR33495">
    <property type="entry name" value="ANTI-SIGMA FACTOR ANTAGONIST TM_1081-RELATED-RELATED"/>
    <property type="match status" value="1"/>
</dbReference>
<protein>
    <recommendedName>
        <fullName evidence="2">Anti-sigma factor antagonist</fullName>
    </recommendedName>
</protein>
<dbReference type="NCBIfam" id="TIGR00377">
    <property type="entry name" value="ant_ant_sig"/>
    <property type="match status" value="1"/>
</dbReference>
<organism evidence="4 5">
    <name type="scientific">Streptomyces kunmingensis</name>
    <dbReference type="NCBI Taxonomy" id="68225"/>
    <lineage>
        <taxon>Bacteria</taxon>
        <taxon>Bacillati</taxon>
        <taxon>Actinomycetota</taxon>
        <taxon>Actinomycetes</taxon>
        <taxon>Kitasatosporales</taxon>
        <taxon>Streptomycetaceae</taxon>
        <taxon>Streptomyces</taxon>
    </lineage>
</organism>
<gene>
    <name evidence="4" type="ORF">OKJ48_40090</name>
</gene>
<dbReference type="InterPro" id="IPR003658">
    <property type="entry name" value="Anti-sigma_ant"/>
</dbReference>
<dbReference type="Gene3D" id="3.30.750.24">
    <property type="entry name" value="STAS domain"/>
    <property type="match status" value="1"/>
</dbReference>
<accession>A0ABU6CNS3</accession>
<sequence>MKHAAPEPIPDGPHTVLSCTVTDEPDGPVITLSGDLDYETAPDLLAAVTALAAPAGTTVTLDLSGVQFFDSAGINVLLRARGALHERGAELAVRRLSAVVERIFRITGLDTVLVPDARTATGDHEDPAMG</sequence>
<dbReference type="PROSITE" id="PS50801">
    <property type="entry name" value="STAS"/>
    <property type="match status" value="1"/>
</dbReference>
<dbReference type="InterPro" id="IPR002645">
    <property type="entry name" value="STAS_dom"/>
</dbReference>